<reference evidence="6" key="1">
    <citation type="journal article" date="2021" name="Nat. Commun.">
        <title>Genetic determinants of endophytism in the Arabidopsis root mycobiome.</title>
        <authorList>
            <person name="Mesny F."/>
            <person name="Miyauchi S."/>
            <person name="Thiergart T."/>
            <person name="Pickel B."/>
            <person name="Atanasova L."/>
            <person name="Karlsson M."/>
            <person name="Huettel B."/>
            <person name="Barry K.W."/>
            <person name="Haridas S."/>
            <person name="Chen C."/>
            <person name="Bauer D."/>
            <person name="Andreopoulos W."/>
            <person name="Pangilinan J."/>
            <person name="LaButti K."/>
            <person name="Riley R."/>
            <person name="Lipzen A."/>
            <person name="Clum A."/>
            <person name="Drula E."/>
            <person name="Henrissat B."/>
            <person name="Kohler A."/>
            <person name="Grigoriev I.V."/>
            <person name="Martin F.M."/>
            <person name="Hacquard S."/>
        </authorList>
    </citation>
    <scope>NUCLEOTIDE SEQUENCE</scope>
    <source>
        <strain evidence="6">MPI-SDFR-AT-0073</strain>
    </source>
</reference>
<dbReference type="PROSITE" id="PS00463">
    <property type="entry name" value="ZN2_CY6_FUNGAL_1"/>
    <property type="match status" value="1"/>
</dbReference>
<sequence length="177" mass="19078">MNPSMTGKPVRGGAKCSTGQAPIAKKKKLKASCDFCAISKVKCDRGQPQCRRCVRSELTCPYSESRRVGKARLMYSMNSTSSNDSSPAMDDNFNPRSDGENCTTGASAAAAPTTPYLESTNWPDPMALDFLYERSTNSVSGTLRPAIYSRSTMSAFEVSLNQLVVPSSTNMLSHGPI</sequence>
<dbReference type="CDD" id="cd00067">
    <property type="entry name" value="GAL4"/>
    <property type="match status" value="1"/>
</dbReference>
<dbReference type="InterPro" id="IPR001138">
    <property type="entry name" value="Zn2Cys6_DnaBD"/>
</dbReference>
<dbReference type="Proteomes" id="UP000758603">
    <property type="component" value="Unassembled WGS sequence"/>
</dbReference>
<evidence type="ECO:0000256" key="2">
    <source>
        <dbReference type="ARBA" id="ARBA00023125"/>
    </source>
</evidence>
<evidence type="ECO:0000256" key="4">
    <source>
        <dbReference type="ARBA" id="ARBA00023242"/>
    </source>
</evidence>
<dbReference type="InterPro" id="IPR036864">
    <property type="entry name" value="Zn2-C6_fun-type_DNA-bd_sf"/>
</dbReference>
<dbReference type="PROSITE" id="PS50048">
    <property type="entry name" value="ZN2_CY6_FUNGAL_2"/>
    <property type="match status" value="1"/>
</dbReference>
<dbReference type="GO" id="GO:0003677">
    <property type="term" value="F:DNA binding"/>
    <property type="evidence" value="ECO:0007669"/>
    <property type="project" value="UniProtKB-KW"/>
</dbReference>
<dbReference type="PRINTS" id="PR00755">
    <property type="entry name" value="AFLATOXINBRP"/>
</dbReference>
<dbReference type="EMBL" id="JAGPXC010000004">
    <property type="protein sequence ID" value="KAH6654443.1"/>
    <property type="molecule type" value="Genomic_DNA"/>
</dbReference>
<keyword evidence="3" id="KW-0804">Transcription</keyword>
<proteinExistence type="predicted"/>
<keyword evidence="1" id="KW-0805">Transcription regulation</keyword>
<evidence type="ECO:0000256" key="1">
    <source>
        <dbReference type="ARBA" id="ARBA00023015"/>
    </source>
</evidence>
<dbReference type="PANTHER" id="PTHR31069:SF31">
    <property type="entry name" value="MONODICTYPHENONE CLUSTER TRANSCRIPTION FACTOR-RELATED"/>
    <property type="match status" value="1"/>
</dbReference>
<dbReference type="SUPFAM" id="SSF57701">
    <property type="entry name" value="Zn2/Cys6 DNA-binding domain"/>
    <property type="match status" value="1"/>
</dbReference>
<evidence type="ECO:0000259" key="5">
    <source>
        <dbReference type="PROSITE" id="PS50048"/>
    </source>
</evidence>
<dbReference type="Pfam" id="PF00172">
    <property type="entry name" value="Zn_clus"/>
    <property type="match status" value="1"/>
</dbReference>
<name>A0A9P8ULR8_9PEZI</name>
<dbReference type="GO" id="GO:0000981">
    <property type="term" value="F:DNA-binding transcription factor activity, RNA polymerase II-specific"/>
    <property type="evidence" value="ECO:0007669"/>
    <property type="project" value="InterPro"/>
</dbReference>
<dbReference type="Gene3D" id="4.10.240.10">
    <property type="entry name" value="Zn(2)-C6 fungal-type DNA-binding domain"/>
    <property type="match status" value="1"/>
</dbReference>
<protein>
    <recommendedName>
        <fullName evidence="5">Zn(2)-C6 fungal-type domain-containing protein</fullName>
    </recommendedName>
</protein>
<accession>A0A9P8ULR8</accession>
<dbReference type="AlphaFoldDB" id="A0A9P8ULR8"/>
<evidence type="ECO:0000313" key="6">
    <source>
        <dbReference type="EMBL" id="KAH6654443.1"/>
    </source>
</evidence>
<dbReference type="SMART" id="SM00066">
    <property type="entry name" value="GAL4"/>
    <property type="match status" value="1"/>
</dbReference>
<evidence type="ECO:0000256" key="3">
    <source>
        <dbReference type="ARBA" id="ARBA00023163"/>
    </source>
</evidence>
<dbReference type="RefSeq" id="XP_045958713.1">
    <property type="nucleotide sequence ID" value="XM_046095934.1"/>
</dbReference>
<comment type="caution">
    <text evidence="6">The sequence shown here is derived from an EMBL/GenBank/DDBJ whole genome shotgun (WGS) entry which is preliminary data.</text>
</comment>
<keyword evidence="4" id="KW-0539">Nucleus</keyword>
<organism evidence="6 7">
    <name type="scientific">Truncatella angustata</name>
    <dbReference type="NCBI Taxonomy" id="152316"/>
    <lineage>
        <taxon>Eukaryota</taxon>
        <taxon>Fungi</taxon>
        <taxon>Dikarya</taxon>
        <taxon>Ascomycota</taxon>
        <taxon>Pezizomycotina</taxon>
        <taxon>Sordariomycetes</taxon>
        <taxon>Xylariomycetidae</taxon>
        <taxon>Amphisphaeriales</taxon>
        <taxon>Sporocadaceae</taxon>
        <taxon>Truncatella</taxon>
    </lineage>
</organism>
<evidence type="ECO:0000313" key="7">
    <source>
        <dbReference type="Proteomes" id="UP000758603"/>
    </source>
</evidence>
<dbReference type="PANTHER" id="PTHR31069">
    <property type="entry name" value="OLEATE-ACTIVATED TRANSCRIPTION FACTOR 1-RELATED"/>
    <property type="match status" value="1"/>
</dbReference>
<dbReference type="GeneID" id="70124827"/>
<keyword evidence="7" id="KW-1185">Reference proteome</keyword>
<dbReference type="GO" id="GO:0008270">
    <property type="term" value="F:zinc ion binding"/>
    <property type="evidence" value="ECO:0007669"/>
    <property type="project" value="InterPro"/>
</dbReference>
<dbReference type="OrthoDB" id="2328572at2759"/>
<gene>
    <name evidence="6" type="ORF">BKA67DRAFT_279309</name>
</gene>
<keyword evidence="2" id="KW-0238">DNA-binding</keyword>
<feature type="domain" description="Zn(2)-C6 fungal-type" evidence="5">
    <location>
        <begin position="32"/>
        <end position="62"/>
    </location>
</feature>
<dbReference type="InterPro" id="IPR050675">
    <property type="entry name" value="OAF3"/>
</dbReference>